<dbReference type="Proteomes" id="UP000828390">
    <property type="component" value="Unassembled WGS sequence"/>
</dbReference>
<reference evidence="1" key="1">
    <citation type="journal article" date="2019" name="bioRxiv">
        <title>The Genome of the Zebra Mussel, Dreissena polymorpha: A Resource for Invasive Species Research.</title>
        <authorList>
            <person name="McCartney M.A."/>
            <person name="Auch B."/>
            <person name="Kono T."/>
            <person name="Mallez S."/>
            <person name="Zhang Y."/>
            <person name="Obille A."/>
            <person name="Becker A."/>
            <person name="Abrahante J.E."/>
            <person name="Garbe J."/>
            <person name="Badalamenti J.P."/>
            <person name="Herman A."/>
            <person name="Mangelson H."/>
            <person name="Liachko I."/>
            <person name="Sullivan S."/>
            <person name="Sone E.D."/>
            <person name="Koren S."/>
            <person name="Silverstein K.A.T."/>
            <person name="Beckman K.B."/>
            <person name="Gohl D.M."/>
        </authorList>
    </citation>
    <scope>NUCLEOTIDE SEQUENCE</scope>
    <source>
        <strain evidence="1">Duluth1</strain>
        <tissue evidence="1">Whole animal</tissue>
    </source>
</reference>
<name>A0A9D4IIZ9_DREPO</name>
<dbReference type="EMBL" id="JAIWYP010000009">
    <property type="protein sequence ID" value="KAH3773508.1"/>
    <property type="molecule type" value="Genomic_DNA"/>
</dbReference>
<sequence length="83" mass="9420">MSPKTASIFFMEHKTNTHVLNLTAAHGGPQEPLLATVESLLGLATSPGTILCTRLFYRTFKMEVTVEAVRMDNMKEWTWMNYL</sequence>
<dbReference type="AlphaFoldDB" id="A0A9D4IIZ9"/>
<comment type="caution">
    <text evidence="1">The sequence shown here is derived from an EMBL/GenBank/DDBJ whole genome shotgun (WGS) entry which is preliminary data.</text>
</comment>
<evidence type="ECO:0000313" key="1">
    <source>
        <dbReference type="EMBL" id="KAH3773508.1"/>
    </source>
</evidence>
<reference evidence="1" key="2">
    <citation type="submission" date="2020-11" db="EMBL/GenBank/DDBJ databases">
        <authorList>
            <person name="McCartney M.A."/>
            <person name="Auch B."/>
            <person name="Kono T."/>
            <person name="Mallez S."/>
            <person name="Becker A."/>
            <person name="Gohl D.M."/>
            <person name="Silverstein K.A.T."/>
            <person name="Koren S."/>
            <person name="Bechman K.B."/>
            <person name="Herman A."/>
            <person name="Abrahante J.E."/>
            <person name="Garbe J."/>
        </authorList>
    </citation>
    <scope>NUCLEOTIDE SEQUENCE</scope>
    <source>
        <strain evidence="1">Duluth1</strain>
        <tissue evidence="1">Whole animal</tissue>
    </source>
</reference>
<gene>
    <name evidence="1" type="ORF">DPMN_174870</name>
</gene>
<evidence type="ECO:0000313" key="2">
    <source>
        <dbReference type="Proteomes" id="UP000828390"/>
    </source>
</evidence>
<keyword evidence="2" id="KW-1185">Reference proteome</keyword>
<protein>
    <submittedName>
        <fullName evidence="1">Uncharacterized protein</fullName>
    </submittedName>
</protein>
<proteinExistence type="predicted"/>
<organism evidence="1 2">
    <name type="scientific">Dreissena polymorpha</name>
    <name type="common">Zebra mussel</name>
    <name type="synonym">Mytilus polymorpha</name>
    <dbReference type="NCBI Taxonomy" id="45954"/>
    <lineage>
        <taxon>Eukaryota</taxon>
        <taxon>Metazoa</taxon>
        <taxon>Spiralia</taxon>
        <taxon>Lophotrochozoa</taxon>
        <taxon>Mollusca</taxon>
        <taxon>Bivalvia</taxon>
        <taxon>Autobranchia</taxon>
        <taxon>Heteroconchia</taxon>
        <taxon>Euheterodonta</taxon>
        <taxon>Imparidentia</taxon>
        <taxon>Neoheterodontei</taxon>
        <taxon>Myida</taxon>
        <taxon>Dreissenoidea</taxon>
        <taxon>Dreissenidae</taxon>
        <taxon>Dreissena</taxon>
    </lineage>
</organism>
<accession>A0A9D4IIZ9</accession>